<protein>
    <recommendedName>
        <fullName evidence="12">ABC transporter ATP-binding protein</fullName>
    </recommendedName>
</protein>
<dbReference type="Gene3D" id="3.40.50.300">
    <property type="entry name" value="P-loop containing nucleotide triphosphate hydrolases"/>
    <property type="match status" value="1"/>
</dbReference>
<gene>
    <name evidence="10" type="ORF">CIK84_17400</name>
</gene>
<evidence type="ECO:0000259" key="8">
    <source>
        <dbReference type="PROSITE" id="PS50893"/>
    </source>
</evidence>
<feature type="domain" description="ABC transmembrane type-1" evidence="9">
    <location>
        <begin position="27"/>
        <end position="277"/>
    </location>
</feature>
<evidence type="ECO:0000256" key="2">
    <source>
        <dbReference type="ARBA" id="ARBA00022692"/>
    </source>
</evidence>
<keyword evidence="6 7" id="KW-0472">Membrane</keyword>
<feature type="transmembrane region" description="Helical" evidence="7">
    <location>
        <begin position="141"/>
        <end position="162"/>
    </location>
</feature>
<keyword evidence="5 7" id="KW-1133">Transmembrane helix</keyword>
<dbReference type="Proteomes" id="UP000235739">
    <property type="component" value="Unassembled WGS sequence"/>
</dbReference>
<dbReference type="InterPro" id="IPR003439">
    <property type="entry name" value="ABC_transporter-like_ATP-bd"/>
</dbReference>
<evidence type="ECO:0008006" key="12">
    <source>
        <dbReference type="Google" id="ProtNLM"/>
    </source>
</evidence>
<dbReference type="Gene3D" id="1.20.1560.10">
    <property type="entry name" value="ABC transporter type 1, transmembrane domain"/>
    <property type="match status" value="1"/>
</dbReference>
<dbReference type="PROSITE" id="PS00211">
    <property type="entry name" value="ABC_TRANSPORTER_1"/>
    <property type="match status" value="1"/>
</dbReference>
<evidence type="ECO:0000256" key="6">
    <source>
        <dbReference type="ARBA" id="ARBA00023136"/>
    </source>
</evidence>
<comment type="subcellular location">
    <subcellularLocation>
        <location evidence="1">Cell membrane</location>
        <topology evidence="1">Multi-pass membrane protein</topology>
    </subcellularLocation>
</comment>
<dbReference type="SUPFAM" id="SSF90123">
    <property type="entry name" value="ABC transporter transmembrane region"/>
    <property type="match status" value="1"/>
</dbReference>
<evidence type="ECO:0000256" key="5">
    <source>
        <dbReference type="ARBA" id="ARBA00022989"/>
    </source>
</evidence>
<dbReference type="GO" id="GO:0016887">
    <property type="term" value="F:ATP hydrolysis activity"/>
    <property type="evidence" value="ECO:0007669"/>
    <property type="project" value="InterPro"/>
</dbReference>
<evidence type="ECO:0000256" key="1">
    <source>
        <dbReference type="ARBA" id="ARBA00004651"/>
    </source>
</evidence>
<dbReference type="InterPro" id="IPR027417">
    <property type="entry name" value="P-loop_NTPase"/>
</dbReference>
<dbReference type="InterPro" id="IPR003593">
    <property type="entry name" value="AAA+_ATPase"/>
</dbReference>
<name>A0A2N7RYZ2_9MICC</name>
<dbReference type="GO" id="GO:0034040">
    <property type="term" value="F:ATPase-coupled lipid transmembrane transporter activity"/>
    <property type="evidence" value="ECO:0007669"/>
    <property type="project" value="TreeGrafter"/>
</dbReference>
<dbReference type="InterPro" id="IPR017871">
    <property type="entry name" value="ABC_transporter-like_CS"/>
</dbReference>
<dbReference type="Pfam" id="PF00005">
    <property type="entry name" value="ABC_tran"/>
    <property type="match status" value="1"/>
</dbReference>
<evidence type="ECO:0000256" key="7">
    <source>
        <dbReference type="SAM" id="Phobius"/>
    </source>
</evidence>
<feature type="transmembrane region" description="Helical" evidence="7">
    <location>
        <begin position="168"/>
        <end position="190"/>
    </location>
</feature>
<dbReference type="GO" id="GO:0005524">
    <property type="term" value="F:ATP binding"/>
    <property type="evidence" value="ECO:0007669"/>
    <property type="project" value="UniProtKB-KW"/>
</dbReference>
<dbReference type="PANTHER" id="PTHR24221">
    <property type="entry name" value="ATP-BINDING CASSETTE SUB-FAMILY B"/>
    <property type="match status" value="1"/>
</dbReference>
<evidence type="ECO:0000256" key="3">
    <source>
        <dbReference type="ARBA" id="ARBA00022741"/>
    </source>
</evidence>
<dbReference type="InterPro" id="IPR011527">
    <property type="entry name" value="ABC1_TM_dom"/>
</dbReference>
<dbReference type="RefSeq" id="WP_102599143.1">
    <property type="nucleotide sequence ID" value="NZ_JABUYH010000014.1"/>
</dbReference>
<dbReference type="EMBL" id="PNQX01000003">
    <property type="protein sequence ID" value="PMQ19114.1"/>
    <property type="molecule type" value="Genomic_DNA"/>
</dbReference>
<evidence type="ECO:0000259" key="9">
    <source>
        <dbReference type="PROSITE" id="PS50929"/>
    </source>
</evidence>
<dbReference type="PANTHER" id="PTHR24221:SF653">
    <property type="entry name" value="TRANSPORT ATP-BINDING PROTEIN CYDC"/>
    <property type="match status" value="1"/>
</dbReference>
<comment type="caution">
    <text evidence="10">The sequence shown here is derived from an EMBL/GenBank/DDBJ whole genome shotgun (WGS) entry which is preliminary data.</text>
</comment>
<feature type="domain" description="ABC transporter" evidence="8">
    <location>
        <begin position="344"/>
        <end position="577"/>
    </location>
</feature>
<feature type="transmembrane region" description="Helical" evidence="7">
    <location>
        <begin position="62"/>
        <end position="81"/>
    </location>
</feature>
<keyword evidence="4" id="KW-0067">ATP-binding</keyword>
<dbReference type="InterPro" id="IPR036640">
    <property type="entry name" value="ABC1_TM_sf"/>
</dbReference>
<dbReference type="GO" id="GO:0005886">
    <property type="term" value="C:plasma membrane"/>
    <property type="evidence" value="ECO:0007669"/>
    <property type="project" value="UniProtKB-SubCell"/>
</dbReference>
<dbReference type="PROSITE" id="PS50893">
    <property type="entry name" value="ABC_TRANSPORTER_2"/>
    <property type="match status" value="1"/>
</dbReference>
<feature type="transmembrane region" description="Helical" evidence="7">
    <location>
        <begin position="26"/>
        <end position="50"/>
    </location>
</feature>
<dbReference type="SUPFAM" id="SSF52540">
    <property type="entry name" value="P-loop containing nucleoside triphosphate hydrolases"/>
    <property type="match status" value="1"/>
</dbReference>
<sequence length="586" mass="62877">MPTQKISTLKTVNWLIGSTKDLLPPLLLACILACATRIASLGIYLVAGIGLLKVLQVDQAELLAGLSWGVLVALIIFLGLLKGVVRYLEQYIGHRVAFLSLARLRNRMYEAFERQAPFAADSKNSGGMLAKATSDIDKVEVFFAHTLPPAVAAVVLSGLATWGTWAVFGIQPAVVMLAGYVLIGLVIPALGVDTLRRSARDAAKARGSQNQMLADVLGGIDVIHGFNAGKPVIEDMQHSLQHARSAGLATGKLSAIRAALTQLVLWGSLIALFVLLGTAQQFGALIILCCALIPSYEAMRAVDGFILGLQDSLASARRLYATAIQKHPVSDSVNPLPLPISGTLRVADLEVNYGNQLVVQDVCFELEPGSLLALVGESGSGKSSVAAALVRSVPASGTATFWQVPLVDASLEELRRRISLVSQEAVMVRGTLRENLLLGAEGISDEAMEEVLEELGLGAWLRKQKQGLQTRLGDRFTRLSGGQRQRLALARALLRNPAVLILDESTSALDARSEQLVLQAVAARRREGMAVLMISHRLSILEQAQEILVMHEGKVVERGAAQALLRDEDSLFSRMAVREADRILPG</sequence>
<feature type="transmembrane region" description="Helical" evidence="7">
    <location>
        <begin position="263"/>
        <end position="288"/>
    </location>
</feature>
<evidence type="ECO:0000313" key="11">
    <source>
        <dbReference type="Proteomes" id="UP000235739"/>
    </source>
</evidence>
<keyword evidence="2 7" id="KW-0812">Transmembrane</keyword>
<evidence type="ECO:0000313" key="10">
    <source>
        <dbReference type="EMBL" id="PMQ19114.1"/>
    </source>
</evidence>
<evidence type="ECO:0000256" key="4">
    <source>
        <dbReference type="ARBA" id="ARBA00022840"/>
    </source>
</evidence>
<organism evidence="10 11">
    <name type="scientific">Glutamicibacter arilaitensis</name>
    <dbReference type="NCBI Taxonomy" id="256701"/>
    <lineage>
        <taxon>Bacteria</taxon>
        <taxon>Bacillati</taxon>
        <taxon>Actinomycetota</taxon>
        <taxon>Actinomycetes</taxon>
        <taxon>Micrococcales</taxon>
        <taxon>Micrococcaceae</taxon>
        <taxon>Glutamicibacter</taxon>
    </lineage>
</organism>
<dbReference type="PROSITE" id="PS50929">
    <property type="entry name" value="ABC_TM1F"/>
    <property type="match status" value="1"/>
</dbReference>
<dbReference type="InterPro" id="IPR039421">
    <property type="entry name" value="Type_1_exporter"/>
</dbReference>
<keyword evidence="3" id="KW-0547">Nucleotide-binding</keyword>
<accession>A0A2N7RYZ2</accession>
<proteinExistence type="predicted"/>
<dbReference type="SMART" id="SM00382">
    <property type="entry name" value="AAA"/>
    <property type="match status" value="1"/>
</dbReference>
<dbReference type="AlphaFoldDB" id="A0A2N7RYZ2"/>
<reference evidence="10 11" key="1">
    <citation type="journal article" date="2017" name="Elife">
        <title>Extensive horizontal gene transfer in cheese-associated bacteria.</title>
        <authorList>
            <person name="Bonham K.S."/>
            <person name="Wolfe B.E."/>
            <person name="Dutton R.J."/>
        </authorList>
    </citation>
    <scope>NUCLEOTIDE SEQUENCE [LARGE SCALE GENOMIC DNA]</scope>
    <source>
        <strain evidence="10 11">JB182</strain>
    </source>
</reference>
<dbReference type="GO" id="GO:0140359">
    <property type="term" value="F:ABC-type transporter activity"/>
    <property type="evidence" value="ECO:0007669"/>
    <property type="project" value="InterPro"/>
</dbReference>
<dbReference type="Pfam" id="PF00664">
    <property type="entry name" value="ABC_membrane"/>
    <property type="match status" value="1"/>
</dbReference>